<dbReference type="VEuPathDB" id="AmoebaDB:DICPUDRAFT_77723"/>
<evidence type="ECO:0000259" key="2">
    <source>
        <dbReference type="PROSITE" id="PS50848"/>
    </source>
</evidence>
<dbReference type="OrthoDB" id="17317at2759"/>
<dbReference type="InterPro" id="IPR023393">
    <property type="entry name" value="START-like_dom_sf"/>
</dbReference>
<dbReference type="PROSITE" id="PS50848">
    <property type="entry name" value="START"/>
    <property type="match status" value="1"/>
</dbReference>
<dbReference type="OMA" id="YLFVMLR"/>
<dbReference type="RefSeq" id="XP_003286844.1">
    <property type="nucleotide sequence ID" value="XM_003286796.1"/>
</dbReference>
<evidence type="ECO:0000256" key="1">
    <source>
        <dbReference type="SAM" id="Coils"/>
    </source>
</evidence>
<dbReference type="eggNOG" id="ENOG502S6X1">
    <property type="taxonomic scope" value="Eukaryota"/>
</dbReference>
<keyword evidence="1" id="KW-0175">Coiled coil</keyword>
<dbReference type="PANTHER" id="PTHR34560:SF1">
    <property type="entry name" value="START DOMAIN-CONTAINING PROTEIN"/>
    <property type="match status" value="1"/>
</dbReference>
<gene>
    <name evidence="3" type="ORF">DICPUDRAFT_77723</name>
</gene>
<proteinExistence type="predicted"/>
<dbReference type="KEGG" id="dpp:DICPUDRAFT_77723"/>
<dbReference type="Proteomes" id="UP000001064">
    <property type="component" value="Unassembled WGS sequence"/>
</dbReference>
<dbReference type="GO" id="GO:0008289">
    <property type="term" value="F:lipid binding"/>
    <property type="evidence" value="ECO:0007669"/>
    <property type="project" value="InterPro"/>
</dbReference>
<accession>F0ZHF6</accession>
<dbReference type="GeneID" id="10500276"/>
<name>F0ZHF6_DICPU</name>
<feature type="domain" description="START" evidence="2">
    <location>
        <begin position="106"/>
        <end position="301"/>
    </location>
</feature>
<dbReference type="PANTHER" id="PTHR34560">
    <property type="entry name" value="POLYKETIDE CYCLASE/DEHYDRASE/LIPID TRANSPORT SUPERFAMILY PROTEIN"/>
    <property type="match status" value="1"/>
</dbReference>
<feature type="coiled-coil region" evidence="1">
    <location>
        <begin position="9"/>
        <end position="76"/>
    </location>
</feature>
<dbReference type="STRING" id="5786.F0ZHF6"/>
<evidence type="ECO:0000313" key="4">
    <source>
        <dbReference type="Proteomes" id="UP000001064"/>
    </source>
</evidence>
<reference evidence="4" key="1">
    <citation type="journal article" date="2011" name="Genome Biol.">
        <title>Comparative genomics of the social amoebae Dictyostelium discoideum and Dictyostelium purpureum.</title>
        <authorList>
            <consortium name="US DOE Joint Genome Institute (JGI-PGF)"/>
            <person name="Sucgang R."/>
            <person name="Kuo A."/>
            <person name="Tian X."/>
            <person name="Salerno W."/>
            <person name="Parikh A."/>
            <person name="Feasley C.L."/>
            <person name="Dalin E."/>
            <person name="Tu H."/>
            <person name="Huang E."/>
            <person name="Barry K."/>
            <person name="Lindquist E."/>
            <person name="Shapiro H."/>
            <person name="Bruce D."/>
            <person name="Schmutz J."/>
            <person name="Salamov A."/>
            <person name="Fey P."/>
            <person name="Gaudet P."/>
            <person name="Anjard C."/>
            <person name="Babu M.M."/>
            <person name="Basu S."/>
            <person name="Bushmanova Y."/>
            <person name="van der Wel H."/>
            <person name="Katoh-Kurasawa M."/>
            <person name="Dinh C."/>
            <person name="Coutinho P.M."/>
            <person name="Saito T."/>
            <person name="Elias M."/>
            <person name="Schaap P."/>
            <person name="Kay R.R."/>
            <person name="Henrissat B."/>
            <person name="Eichinger L."/>
            <person name="Rivero F."/>
            <person name="Putnam N.H."/>
            <person name="West C.M."/>
            <person name="Loomis W.F."/>
            <person name="Chisholm R.L."/>
            <person name="Shaulsky G."/>
            <person name="Strassmann J.E."/>
            <person name="Queller D.C."/>
            <person name="Kuspa A."/>
            <person name="Grigoriev I.V."/>
        </authorList>
    </citation>
    <scope>NUCLEOTIDE SEQUENCE [LARGE SCALE GENOMIC DNA]</scope>
    <source>
        <strain evidence="4">QSDP1</strain>
    </source>
</reference>
<dbReference type="InParanoid" id="F0ZHF6"/>
<dbReference type="Pfam" id="PF01852">
    <property type="entry name" value="START"/>
    <property type="match status" value="1"/>
</dbReference>
<dbReference type="SUPFAM" id="SSF55961">
    <property type="entry name" value="Bet v1-like"/>
    <property type="match status" value="1"/>
</dbReference>
<evidence type="ECO:0000313" key="3">
    <source>
        <dbReference type="EMBL" id="EGC36606.1"/>
    </source>
</evidence>
<dbReference type="AlphaFoldDB" id="F0ZHF6"/>
<sequence length="337" mass="38956">MMSSSDTFIKNNEENNQSLIINIDDIANQYNEVLELCNLDKIKLAGQKLVSLELLIDEISKDLDESNVELNKIIETIRNDVRLKKLKQESLEIDDLLLMLSSDYLSQGWQSIHNSNGIHSMYKENGSGMHSIRIEGIIESPIFDVCSVIMEADLYSSWIPRMLCSQILYQDSRYKRLLYCKASCPWPVANRDVCLYGYGVDMLEEEDLVVVVSRTIKEEDLIDIKLTSDIPTPKDGTVRADAKISGFTIKPISKDKTYVQVVSLTDPCMQLIPYWLLNFVINQFCHYLFVMLRKQSNKVSTDKEYQTRIKSNPIYKDIWEKAEKYFEKVNNNNDNNK</sequence>
<dbReference type="EMBL" id="GL871021">
    <property type="protein sequence ID" value="EGC36606.1"/>
    <property type="molecule type" value="Genomic_DNA"/>
</dbReference>
<keyword evidence="4" id="KW-1185">Reference proteome</keyword>
<organism evidence="3 4">
    <name type="scientific">Dictyostelium purpureum</name>
    <name type="common">Slime mold</name>
    <dbReference type="NCBI Taxonomy" id="5786"/>
    <lineage>
        <taxon>Eukaryota</taxon>
        <taxon>Amoebozoa</taxon>
        <taxon>Evosea</taxon>
        <taxon>Eumycetozoa</taxon>
        <taxon>Dictyostelia</taxon>
        <taxon>Dictyosteliales</taxon>
        <taxon>Dictyosteliaceae</taxon>
        <taxon>Dictyostelium</taxon>
    </lineage>
</organism>
<dbReference type="InterPro" id="IPR002913">
    <property type="entry name" value="START_lipid-bd_dom"/>
</dbReference>
<protein>
    <recommendedName>
        <fullName evidence="2">START domain-containing protein</fullName>
    </recommendedName>
</protein>
<dbReference type="Gene3D" id="3.30.530.20">
    <property type="match status" value="1"/>
</dbReference>